<evidence type="ECO:0008006" key="3">
    <source>
        <dbReference type="Google" id="ProtNLM"/>
    </source>
</evidence>
<proteinExistence type="predicted"/>
<reference evidence="1 2" key="1">
    <citation type="submission" date="2012-07" db="EMBL/GenBank/DDBJ databases">
        <title>Genome sequence of Brachyspira sp. 30446, isolated from a pig with mucohaemorrhagic colitis.</title>
        <authorList>
            <person name="Rubin J.E."/>
            <person name="Fernando C."/>
            <person name="Harding J.C.S."/>
            <person name="Hill J.E."/>
        </authorList>
    </citation>
    <scope>NUCLEOTIDE SEQUENCE [LARGE SCALE GENOMIC DNA]</scope>
    <source>
        <strain evidence="1 2">30446</strain>
    </source>
</reference>
<organism evidence="1 2">
    <name type="scientific">Brachyspira hampsonii 30446</name>
    <dbReference type="NCBI Taxonomy" id="1289135"/>
    <lineage>
        <taxon>Bacteria</taxon>
        <taxon>Pseudomonadati</taxon>
        <taxon>Spirochaetota</taxon>
        <taxon>Spirochaetia</taxon>
        <taxon>Brachyspirales</taxon>
        <taxon>Brachyspiraceae</taxon>
        <taxon>Brachyspira</taxon>
    </lineage>
</organism>
<dbReference type="RefSeq" id="WP_008721517.1">
    <property type="nucleotide sequence ID" value="NZ_JH994110.1"/>
</dbReference>
<dbReference type="AlphaFoldDB" id="A0A2U4F3Q6"/>
<evidence type="ECO:0000313" key="2">
    <source>
        <dbReference type="Proteomes" id="UP000011663"/>
    </source>
</evidence>
<dbReference type="InterPro" id="IPR012340">
    <property type="entry name" value="NA-bd_OB-fold"/>
</dbReference>
<evidence type="ECO:0000313" key="1">
    <source>
        <dbReference type="EMBL" id="EKV58139.1"/>
    </source>
</evidence>
<name>A0A2U4F3Q6_9SPIR</name>
<gene>
    <name evidence="1" type="ORF">A966_01281</name>
</gene>
<dbReference type="EMBL" id="ALNZ01000007">
    <property type="protein sequence ID" value="EKV58139.1"/>
    <property type="molecule type" value="Genomic_DNA"/>
</dbReference>
<dbReference type="GeneID" id="66489133"/>
<dbReference type="SUPFAM" id="SSF50249">
    <property type="entry name" value="Nucleic acid-binding proteins"/>
    <property type="match status" value="1"/>
</dbReference>
<accession>A0A2U4F3Q6</accession>
<dbReference type="Proteomes" id="UP000011663">
    <property type="component" value="Unassembled WGS sequence"/>
</dbReference>
<sequence length="108" mass="12682">MRDGFRTFIGKRINVEMEFVCISSKGYVYDKDNDATILFKNIKDFNGNILSDHIWFDYGKRFKILGKLNKGDIIYCNGKVTKYKRSNNSIDFSLSHLKKIRRNKSSKN</sequence>
<protein>
    <recommendedName>
        <fullName evidence="3">Single-stranded DNA-binding protein</fullName>
    </recommendedName>
</protein>
<comment type="caution">
    <text evidence="1">The sequence shown here is derived from an EMBL/GenBank/DDBJ whole genome shotgun (WGS) entry which is preliminary data.</text>
</comment>
<dbReference type="STRING" id="1289135.A966_01281"/>